<keyword evidence="4" id="KW-1185">Reference proteome</keyword>
<feature type="compositionally biased region" description="Basic and acidic residues" evidence="1">
    <location>
        <begin position="1"/>
        <end position="23"/>
    </location>
</feature>
<sequence>MVDKRNEPHGPEQMPDRHPRPDPTDLTNQASFRHGSASRWLVPAGVLAAVAIVLYVLAFQLQTALPAIGIIFAVVGWAMMVVAARSSADAPVRNRRLALAMAILAVGILAIFILIYITEAL</sequence>
<dbReference type="RefSeq" id="WP_309667867.1">
    <property type="nucleotide sequence ID" value="NZ_JAVIZA010000001.1"/>
</dbReference>
<evidence type="ECO:0000256" key="1">
    <source>
        <dbReference type="SAM" id="MobiDB-lite"/>
    </source>
</evidence>
<feature type="transmembrane region" description="Helical" evidence="2">
    <location>
        <begin position="64"/>
        <end position="85"/>
    </location>
</feature>
<name>A0ABU1I4T2_9MICO</name>
<feature type="transmembrane region" description="Helical" evidence="2">
    <location>
        <begin position="40"/>
        <end position="58"/>
    </location>
</feature>
<protein>
    <submittedName>
        <fullName evidence="3">Uncharacterized protein</fullName>
    </submittedName>
</protein>
<keyword evidence="2" id="KW-0812">Transmembrane</keyword>
<feature type="transmembrane region" description="Helical" evidence="2">
    <location>
        <begin position="97"/>
        <end position="117"/>
    </location>
</feature>
<evidence type="ECO:0000256" key="2">
    <source>
        <dbReference type="SAM" id="Phobius"/>
    </source>
</evidence>
<dbReference type="EMBL" id="JAVIZA010000001">
    <property type="protein sequence ID" value="MDR6168894.1"/>
    <property type="molecule type" value="Genomic_DNA"/>
</dbReference>
<feature type="region of interest" description="Disordered" evidence="1">
    <location>
        <begin position="1"/>
        <end position="30"/>
    </location>
</feature>
<dbReference type="Proteomes" id="UP001260188">
    <property type="component" value="Unassembled WGS sequence"/>
</dbReference>
<accession>A0ABU1I4T2</accession>
<keyword evidence="2" id="KW-1133">Transmembrane helix</keyword>
<organism evidence="3 4">
    <name type="scientific">Microbacterium paludicola</name>
    <dbReference type="NCBI Taxonomy" id="300019"/>
    <lineage>
        <taxon>Bacteria</taxon>
        <taxon>Bacillati</taxon>
        <taxon>Actinomycetota</taxon>
        <taxon>Actinomycetes</taxon>
        <taxon>Micrococcales</taxon>
        <taxon>Microbacteriaceae</taxon>
        <taxon>Microbacterium</taxon>
    </lineage>
</organism>
<proteinExistence type="predicted"/>
<comment type="caution">
    <text evidence="3">The sequence shown here is derived from an EMBL/GenBank/DDBJ whole genome shotgun (WGS) entry which is preliminary data.</text>
</comment>
<reference evidence="3 4" key="1">
    <citation type="submission" date="2023-08" db="EMBL/GenBank/DDBJ databases">
        <title>Functional and genomic diversity of the sorghum phyllosphere microbiome.</title>
        <authorList>
            <person name="Shade A."/>
        </authorList>
    </citation>
    <scope>NUCLEOTIDE SEQUENCE [LARGE SCALE GENOMIC DNA]</scope>
    <source>
        <strain evidence="3 4">SORGH_AS_0919</strain>
    </source>
</reference>
<evidence type="ECO:0000313" key="3">
    <source>
        <dbReference type="EMBL" id="MDR6168894.1"/>
    </source>
</evidence>
<evidence type="ECO:0000313" key="4">
    <source>
        <dbReference type="Proteomes" id="UP001260188"/>
    </source>
</evidence>
<keyword evidence="2" id="KW-0472">Membrane</keyword>
<gene>
    <name evidence="3" type="ORF">QE367_003098</name>
</gene>